<proteinExistence type="predicted"/>
<accession>A0A955LXH7</accession>
<dbReference type="EMBL" id="JAGQKY010000242">
    <property type="protein sequence ID" value="MCA9398016.1"/>
    <property type="molecule type" value="Genomic_DNA"/>
</dbReference>
<evidence type="ECO:0000313" key="3">
    <source>
        <dbReference type="Proteomes" id="UP000699691"/>
    </source>
</evidence>
<reference evidence="2" key="2">
    <citation type="journal article" date="2021" name="Microbiome">
        <title>Successional dynamics and alternative stable states in a saline activated sludge microbial community over 9 years.</title>
        <authorList>
            <person name="Wang Y."/>
            <person name="Ye J."/>
            <person name="Ju F."/>
            <person name="Liu L."/>
            <person name="Boyd J.A."/>
            <person name="Deng Y."/>
            <person name="Parks D.H."/>
            <person name="Jiang X."/>
            <person name="Yin X."/>
            <person name="Woodcroft B.J."/>
            <person name="Tyson G.W."/>
            <person name="Hugenholtz P."/>
            <person name="Polz M.F."/>
            <person name="Zhang T."/>
        </authorList>
    </citation>
    <scope>NUCLEOTIDE SEQUENCE</scope>
    <source>
        <strain evidence="2">HKST-UBA02</strain>
    </source>
</reference>
<dbReference type="InterPro" id="IPR014922">
    <property type="entry name" value="YdhG-like"/>
</dbReference>
<evidence type="ECO:0000259" key="1">
    <source>
        <dbReference type="Pfam" id="PF08818"/>
    </source>
</evidence>
<organism evidence="2 3">
    <name type="scientific">candidate division WWE3 bacterium</name>
    <dbReference type="NCBI Taxonomy" id="2053526"/>
    <lineage>
        <taxon>Bacteria</taxon>
        <taxon>Katanobacteria</taxon>
    </lineage>
</organism>
<dbReference type="Proteomes" id="UP000699691">
    <property type="component" value="Unassembled WGS sequence"/>
</dbReference>
<sequence>MAELKTKVNDADVKKFIESVDNDTRREDGFTLLKMFTEITGKQPKMWGTSIIGYDQYHYKSERSSQEGDWPMVGFSPRKTKLSLYVLCGAKEQEALLAKLGKHKTGVGCLYINKLADVDEAVLKELIKKSYEHMKAQHKS</sequence>
<comment type="caution">
    <text evidence="2">The sequence shown here is derived from an EMBL/GenBank/DDBJ whole genome shotgun (WGS) entry which is preliminary data.</text>
</comment>
<dbReference type="SUPFAM" id="SSF159888">
    <property type="entry name" value="YdhG-like"/>
    <property type="match status" value="1"/>
</dbReference>
<feature type="domain" description="YdhG-like" evidence="1">
    <location>
        <begin position="25"/>
        <end position="130"/>
    </location>
</feature>
<gene>
    <name evidence="2" type="ORF">KC573_04255</name>
</gene>
<reference evidence="2" key="1">
    <citation type="submission" date="2020-04" db="EMBL/GenBank/DDBJ databases">
        <authorList>
            <person name="Zhang T."/>
        </authorList>
    </citation>
    <scope>NUCLEOTIDE SEQUENCE</scope>
    <source>
        <strain evidence="2">HKST-UBA02</strain>
    </source>
</reference>
<dbReference type="Pfam" id="PF08818">
    <property type="entry name" value="DUF1801"/>
    <property type="match status" value="1"/>
</dbReference>
<name>A0A955LXH7_UNCKA</name>
<evidence type="ECO:0000313" key="2">
    <source>
        <dbReference type="EMBL" id="MCA9398016.1"/>
    </source>
</evidence>
<protein>
    <submittedName>
        <fullName evidence="2">DUF1801 domain-containing protein</fullName>
    </submittedName>
</protein>
<dbReference type="AlphaFoldDB" id="A0A955LXH7"/>